<evidence type="ECO:0000256" key="3">
    <source>
        <dbReference type="ARBA" id="ARBA00022833"/>
    </source>
</evidence>
<evidence type="ECO:0000256" key="2">
    <source>
        <dbReference type="ARBA" id="ARBA00022771"/>
    </source>
</evidence>
<dbReference type="Pfam" id="PF04434">
    <property type="entry name" value="SWIM"/>
    <property type="match status" value="1"/>
</dbReference>
<dbReference type="Proteomes" id="UP001289374">
    <property type="component" value="Unassembled WGS sequence"/>
</dbReference>
<keyword evidence="1" id="KW-0479">Metal-binding</keyword>
<comment type="caution">
    <text evidence="6">The sequence shown here is derived from an EMBL/GenBank/DDBJ whole genome shotgun (WGS) entry which is preliminary data.</text>
</comment>
<dbReference type="EMBL" id="JACGWL010000006">
    <property type="protein sequence ID" value="KAK4400902.1"/>
    <property type="molecule type" value="Genomic_DNA"/>
</dbReference>
<dbReference type="SMART" id="SM00575">
    <property type="entry name" value="ZnF_PMZ"/>
    <property type="match status" value="1"/>
</dbReference>
<sequence length="181" mass="20920">MQDVRSTSVHGIFDGARYTVDLKEKICSCRSWDLTGVPCNHEMSAISAQVLDPDDFILKCYHVDTFCKVYAPAIMPLDGLEMWKKIGYIPPVIPNFERKKGRPARTRILETNEVQKDKKPATAIHRLPRQRGKMICKFCHQVGQNTKCCKWKKLTKEFPIDDVFEQATEIEHITTHVNKMR</sequence>
<evidence type="ECO:0000256" key="4">
    <source>
        <dbReference type="PROSITE-ProRule" id="PRU00325"/>
    </source>
</evidence>
<dbReference type="InterPro" id="IPR006564">
    <property type="entry name" value="Znf_PMZ"/>
</dbReference>
<dbReference type="InterPro" id="IPR007527">
    <property type="entry name" value="Znf_SWIM"/>
</dbReference>
<keyword evidence="2 4" id="KW-0863">Zinc-finger</keyword>
<organism evidence="6 7">
    <name type="scientific">Sesamum angolense</name>
    <dbReference type="NCBI Taxonomy" id="2727404"/>
    <lineage>
        <taxon>Eukaryota</taxon>
        <taxon>Viridiplantae</taxon>
        <taxon>Streptophyta</taxon>
        <taxon>Embryophyta</taxon>
        <taxon>Tracheophyta</taxon>
        <taxon>Spermatophyta</taxon>
        <taxon>Magnoliopsida</taxon>
        <taxon>eudicotyledons</taxon>
        <taxon>Gunneridae</taxon>
        <taxon>Pentapetalae</taxon>
        <taxon>asterids</taxon>
        <taxon>lamiids</taxon>
        <taxon>Lamiales</taxon>
        <taxon>Pedaliaceae</taxon>
        <taxon>Sesamum</taxon>
    </lineage>
</organism>
<protein>
    <recommendedName>
        <fullName evidence="5">SWIM-type domain-containing protein</fullName>
    </recommendedName>
</protein>
<proteinExistence type="predicted"/>
<keyword evidence="7" id="KW-1185">Reference proteome</keyword>
<reference evidence="6" key="2">
    <citation type="journal article" date="2024" name="Plant">
        <title>Genomic evolution and insights into agronomic trait innovations of Sesamum species.</title>
        <authorList>
            <person name="Miao H."/>
            <person name="Wang L."/>
            <person name="Qu L."/>
            <person name="Liu H."/>
            <person name="Sun Y."/>
            <person name="Le M."/>
            <person name="Wang Q."/>
            <person name="Wei S."/>
            <person name="Zheng Y."/>
            <person name="Lin W."/>
            <person name="Duan Y."/>
            <person name="Cao H."/>
            <person name="Xiong S."/>
            <person name="Wang X."/>
            <person name="Wei L."/>
            <person name="Li C."/>
            <person name="Ma Q."/>
            <person name="Ju M."/>
            <person name="Zhao R."/>
            <person name="Li G."/>
            <person name="Mu C."/>
            <person name="Tian Q."/>
            <person name="Mei H."/>
            <person name="Zhang T."/>
            <person name="Gao T."/>
            <person name="Zhang H."/>
        </authorList>
    </citation>
    <scope>NUCLEOTIDE SEQUENCE</scope>
    <source>
        <strain evidence="6">K16</strain>
    </source>
</reference>
<gene>
    <name evidence="6" type="ORF">Sango_1196300</name>
</gene>
<dbReference type="GO" id="GO:0008270">
    <property type="term" value="F:zinc ion binding"/>
    <property type="evidence" value="ECO:0007669"/>
    <property type="project" value="UniProtKB-KW"/>
</dbReference>
<reference evidence="6" key="1">
    <citation type="submission" date="2020-06" db="EMBL/GenBank/DDBJ databases">
        <authorList>
            <person name="Li T."/>
            <person name="Hu X."/>
            <person name="Zhang T."/>
            <person name="Song X."/>
            <person name="Zhang H."/>
            <person name="Dai N."/>
            <person name="Sheng W."/>
            <person name="Hou X."/>
            <person name="Wei L."/>
        </authorList>
    </citation>
    <scope>NUCLEOTIDE SEQUENCE</scope>
    <source>
        <strain evidence="6">K16</strain>
        <tissue evidence="6">Leaf</tissue>
    </source>
</reference>
<keyword evidence="3" id="KW-0862">Zinc</keyword>
<evidence type="ECO:0000256" key="1">
    <source>
        <dbReference type="ARBA" id="ARBA00022723"/>
    </source>
</evidence>
<dbReference type="PROSITE" id="PS50966">
    <property type="entry name" value="ZF_SWIM"/>
    <property type="match status" value="1"/>
</dbReference>
<evidence type="ECO:0000313" key="7">
    <source>
        <dbReference type="Proteomes" id="UP001289374"/>
    </source>
</evidence>
<dbReference type="AlphaFoldDB" id="A0AAE1WXF8"/>
<name>A0AAE1WXF8_9LAMI</name>
<feature type="domain" description="SWIM-type" evidence="5">
    <location>
        <begin position="18"/>
        <end position="50"/>
    </location>
</feature>
<accession>A0AAE1WXF8</accession>
<evidence type="ECO:0000313" key="6">
    <source>
        <dbReference type="EMBL" id="KAK4400902.1"/>
    </source>
</evidence>
<evidence type="ECO:0000259" key="5">
    <source>
        <dbReference type="PROSITE" id="PS50966"/>
    </source>
</evidence>